<dbReference type="Gene3D" id="3.40.50.2300">
    <property type="match status" value="2"/>
</dbReference>
<dbReference type="RefSeq" id="WP_386668892.1">
    <property type="nucleotide sequence ID" value="NZ_JBHLTG010000002.1"/>
</dbReference>
<dbReference type="PROSITE" id="PS00356">
    <property type="entry name" value="HTH_LACI_1"/>
    <property type="match status" value="1"/>
</dbReference>
<dbReference type="InterPro" id="IPR010982">
    <property type="entry name" value="Lambda_DNA-bd_dom_sf"/>
</dbReference>
<dbReference type="SMART" id="SM00354">
    <property type="entry name" value="HTH_LACI"/>
    <property type="match status" value="1"/>
</dbReference>
<dbReference type="CDD" id="cd01392">
    <property type="entry name" value="HTH_LacI"/>
    <property type="match status" value="1"/>
</dbReference>
<dbReference type="SUPFAM" id="SSF47413">
    <property type="entry name" value="lambda repressor-like DNA-binding domains"/>
    <property type="match status" value="1"/>
</dbReference>
<dbReference type="GO" id="GO:0003677">
    <property type="term" value="F:DNA binding"/>
    <property type="evidence" value="ECO:0007669"/>
    <property type="project" value="UniProtKB-KW"/>
</dbReference>
<evidence type="ECO:0000313" key="6">
    <source>
        <dbReference type="Proteomes" id="UP001589896"/>
    </source>
</evidence>
<dbReference type="CDD" id="cd06267">
    <property type="entry name" value="PBP1_LacI_sugar_binding-like"/>
    <property type="match status" value="1"/>
</dbReference>
<evidence type="ECO:0000256" key="2">
    <source>
        <dbReference type="ARBA" id="ARBA00023125"/>
    </source>
</evidence>
<sequence length="336" mass="35728">MNPTTLHDVAREAGVSLATASRVVNGSARKVAEEYRERVMAAAKKLNYTPNLSAQAVARGTSNTVSLIVADIADPYFSTIAAGVNRAAEEEGLIVTVAVTGRSPRREVELVRSLRAQRPKVMILAGSRYAKADENAELADELASYAGLGGQVVFISQREFEYPTVDIRNEDGARDLARSLSDLGYRRFAILAGPAELMTAAQRVRGFRAGLQEAGVTVPEANIIRGPFSRDGAYDSMKALVDRGLDDVDLVFGVSDVMAIGAMTAIHDAGLRVPEDVAVAGFDDVFSAVDVMPPLTTVRIPLEDVGVKAVRIALGLSEEQSAVEAEVVLRGSTPGI</sequence>
<evidence type="ECO:0000256" key="3">
    <source>
        <dbReference type="ARBA" id="ARBA00023163"/>
    </source>
</evidence>
<reference evidence="5 6" key="1">
    <citation type="submission" date="2024-09" db="EMBL/GenBank/DDBJ databases">
        <authorList>
            <person name="Sun Q."/>
            <person name="Mori K."/>
        </authorList>
    </citation>
    <scope>NUCLEOTIDE SEQUENCE [LARGE SCALE GENOMIC DNA]</scope>
    <source>
        <strain evidence="5 6">KCTC 23076</strain>
    </source>
</reference>
<keyword evidence="2 5" id="KW-0238">DNA-binding</keyword>
<protein>
    <submittedName>
        <fullName evidence="5">LacI family DNA-binding transcriptional regulator</fullName>
    </submittedName>
</protein>
<dbReference type="EMBL" id="JBHLTG010000002">
    <property type="protein sequence ID" value="MFC0678763.1"/>
    <property type="molecule type" value="Genomic_DNA"/>
</dbReference>
<organism evidence="5 6">
    <name type="scientific">Lysobacter korlensis</name>
    <dbReference type="NCBI Taxonomy" id="553636"/>
    <lineage>
        <taxon>Bacteria</taxon>
        <taxon>Pseudomonadati</taxon>
        <taxon>Pseudomonadota</taxon>
        <taxon>Gammaproteobacteria</taxon>
        <taxon>Lysobacterales</taxon>
        <taxon>Lysobacteraceae</taxon>
        <taxon>Lysobacter</taxon>
    </lineage>
</organism>
<feature type="domain" description="HTH lacI-type" evidence="4">
    <location>
        <begin position="4"/>
        <end position="59"/>
    </location>
</feature>
<proteinExistence type="predicted"/>
<dbReference type="PANTHER" id="PTHR30146">
    <property type="entry name" value="LACI-RELATED TRANSCRIPTIONAL REPRESSOR"/>
    <property type="match status" value="1"/>
</dbReference>
<dbReference type="PANTHER" id="PTHR30146:SF153">
    <property type="entry name" value="LACTOSE OPERON REPRESSOR"/>
    <property type="match status" value="1"/>
</dbReference>
<dbReference type="InterPro" id="IPR046335">
    <property type="entry name" value="LacI/GalR-like_sensor"/>
</dbReference>
<keyword evidence="3" id="KW-0804">Transcription</keyword>
<keyword evidence="1" id="KW-0805">Transcription regulation</keyword>
<dbReference type="InterPro" id="IPR000843">
    <property type="entry name" value="HTH_LacI"/>
</dbReference>
<dbReference type="InterPro" id="IPR028082">
    <property type="entry name" value="Peripla_BP_I"/>
</dbReference>
<dbReference type="PRINTS" id="PR00036">
    <property type="entry name" value="HTHLACI"/>
</dbReference>
<evidence type="ECO:0000313" key="5">
    <source>
        <dbReference type="EMBL" id="MFC0678763.1"/>
    </source>
</evidence>
<gene>
    <name evidence="5" type="ORF">ACFFGH_13015</name>
</gene>
<dbReference type="SUPFAM" id="SSF53822">
    <property type="entry name" value="Periplasmic binding protein-like I"/>
    <property type="match status" value="1"/>
</dbReference>
<dbReference type="Gene3D" id="1.10.260.40">
    <property type="entry name" value="lambda repressor-like DNA-binding domains"/>
    <property type="match status" value="1"/>
</dbReference>
<accession>A0ABV6RS65</accession>
<evidence type="ECO:0000256" key="1">
    <source>
        <dbReference type="ARBA" id="ARBA00023015"/>
    </source>
</evidence>
<dbReference type="Proteomes" id="UP001589896">
    <property type="component" value="Unassembled WGS sequence"/>
</dbReference>
<evidence type="ECO:0000259" key="4">
    <source>
        <dbReference type="PROSITE" id="PS50932"/>
    </source>
</evidence>
<name>A0ABV6RS65_9GAMM</name>
<comment type="caution">
    <text evidence="5">The sequence shown here is derived from an EMBL/GenBank/DDBJ whole genome shotgun (WGS) entry which is preliminary data.</text>
</comment>
<dbReference type="Pfam" id="PF13377">
    <property type="entry name" value="Peripla_BP_3"/>
    <property type="match status" value="1"/>
</dbReference>
<dbReference type="PROSITE" id="PS50932">
    <property type="entry name" value="HTH_LACI_2"/>
    <property type="match status" value="1"/>
</dbReference>
<dbReference type="Pfam" id="PF00356">
    <property type="entry name" value="LacI"/>
    <property type="match status" value="1"/>
</dbReference>
<keyword evidence="6" id="KW-1185">Reference proteome</keyword>